<gene>
    <name evidence="3" type="ORF">FN846DRAFT_969505</name>
</gene>
<keyword evidence="4" id="KW-1185">Reference proteome</keyword>
<feature type="region of interest" description="Disordered" evidence="1">
    <location>
        <begin position="446"/>
        <end position="514"/>
    </location>
</feature>
<comment type="caution">
    <text evidence="3">The sequence shown here is derived from an EMBL/GenBank/DDBJ whole genome shotgun (WGS) entry which is preliminary data.</text>
</comment>
<protein>
    <submittedName>
        <fullName evidence="3">Uncharacterized protein</fullName>
    </submittedName>
</protein>
<keyword evidence="2" id="KW-0472">Membrane</keyword>
<organism evidence="3 4">
    <name type="scientific">Sphaerosporella brunnea</name>
    <dbReference type="NCBI Taxonomy" id="1250544"/>
    <lineage>
        <taxon>Eukaryota</taxon>
        <taxon>Fungi</taxon>
        <taxon>Dikarya</taxon>
        <taxon>Ascomycota</taxon>
        <taxon>Pezizomycotina</taxon>
        <taxon>Pezizomycetes</taxon>
        <taxon>Pezizales</taxon>
        <taxon>Pyronemataceae</taxon>
        <taxon>Sphaerosporella</taxon>
    </lineage>
</organism>
<dbReference type="AlphaFoldDB" id="A0A5J5EIC6"/>
<dbReference type="EMBL" id="VXIS01000261">
    <property type="protein sequence ID" value="KAA8895472.1"/>
    <property type="molecule type" value="Genomic_DNA"/>
</dbReference>
<proteinExistence type="predicted"/>
<feature type="compositionally biased region" description="Basic and acidic residues" evidence="1">
    <location>
        <begin position="180"/>
        <end position="196"/>
    </location>
</feature>
<evidence type="ECO:0000256" key="1">
    <source>
        <dbReference type="SAM" id="MobiDB-lite"/>
    </source>
</evidence>
<dbReference type="Proteomes" id="UP000326924">
    <property type="component" value="Unassembled WGS sequence"/>
</dbReference>
<evidence type="ECO:0000256" key="2">
    <source>
        <dbReference type="SAM" id="Phobius"/>
    </source>
</evidence>
<evidence type="ECO:0000313" key="3">
    <source>
        <dbReference type="EMBL" id="KAA8895472.1"/>
    </source>
</evidence>
<keyword evidence="2" id="KW-0812">Transmembrane</keyword>
<dbReference type="OrthoDB" id="5417135at2759"/>
<reference evidence="3 4" key="1">
    <citation type="submission" date="2019-09" db="EMBL/GenBank/DDBJ databases">
        <title>Draft genome of the ectomycorrhizal ascomycete Sphaerosporella brunnea.</title>
        <authorList>
            <consortium name="DOE Joint Genome Institute"/>
            <person name="Benucci G.M."/>
            <person name="Marozzi G."/>
            <person name="Antonielli L."/>
            <person name="Sanchez S."/>
            <person name="Marco P."/>
            <person name="Wang X."/>
            <person name="Falini L.B."/>
            <person name="Barry K."/>
            <person name="Haridas S."/>
            <person name="Lipzen A."/>
            <person name="Labutti K."/>
            <person name="Grigoriev I.V."/>
            <person name="Murat C."/>
            <person name="Martin F."/>
            <person name="Albertini E."/>
            <person name="Donnini D."/>
            <person name="Bonito G."/>
        </authorList>
    </citation>
    <scope>NUCLEOTIDE SEQUENCE [LARGE SCALE GENOMIC DNA]</scope>
    <source>
        <strain evidence="3 4">Sb_GMNB300</strain>
    </source>
</reference>
<name>A0A5J5EIC6_9PEZI</name>
<accession>A0A5J5EIC6</accession>
<feature type="region of interest" description="Disordered" evidence="1">
    <location>
        <begin position="165"/>
        <end position="311"/>
    </location>
</feature>
<feature type="compositionally biased region" description="Pro residues" evidence="1">
    <location>
        <begin position="219"/>
        <end position="231"/>
    </location>
</feature>
<dbReference type="PANTHER" id="PTHR42088:SF1">
    <property type="entry name" value="YALI0F10131P"/>
    <property type="match status" value="1"/>
</dbReference>
<feature type="transmembrane region" description="Helical" evidence="2">
    <location>
        <begin position="69"/>
        <end position="87"/>
    </location>
</feature>
<evidence type="ECO:0000313" key="4">
    <source>
        <dbReference type="Proteomes" id="UP000326924"/>
    </source>
</evidence>
<dbReference type="PANTHER" id="PTHR42088">
    <property type="entry name" value="YALI0F10131P"/>
    <property type="match status" value="1"/>
</dbReference>
<feature type="region of interest" description="Disordered" evidence="1">
    <location>
        <begin position="324"/>
        <end position="351"/>
    </location>
</feature>
<feature type="compositionally biased region" description="Basic and acidic residues" evidence="1">
    <location>
        <begin position="245"/>
        <end position="254"/>
    </location>
</feature>
<sequence>MHRHGHAVPWHGHHRMGRRSAIATPVEDVYAAWDQLHPRDAPTATDGCSADNTSALCEKPAGASSKLPMILGAAIPILAAVVVLFFLHQRHMRRLRIEEQMDKTKSMDFGMGPAHVSRKAALHAGEKGHDSRSRRQMSVDMDTVVAPYLMPLGANDSRESLARTVHSIDDRYGRPPPSPRSRELGRDPSIYRHDASPDGTRSNMEVGLLDGAQRMATSTPPPARSPLPSPSIPHINLPTVPPRAKTPDGPHGSRDSYQGRSQDAAPIPKIALPSILQPGGASPRSGSPFDDPVSTPSHAARPVSNDESVYGHDEGIQFRFSNASVSVADPEELKKPQPKPQQNNDRKSLAPAAFDGRRLSMGFRPLPPDANPDDTAEERAMRIRSFYKEYFSADDSANAPAVPQIPAHYQDDYSQEFSAGFDDTTVFDSETGRFIVPGAKPFAEPVTRRAMTPPPRAPPRFMGPAAHGLGQGPRSRADSAAGGHFMPPPGSRSFSSASGRVPGPRKPIEPPKPLMMMPTPSMLKEDAFASPHMFAPPVHIHRSESDTNELRGGLRPYSPGVAPHIPLASAFEELPAMPSPHMLRKSAAFTALDFAPPRKFKNENDMSDAGSIHSNHTGISALQQQNIRSGAYRVSRIPTDVVPLKDDMTAGLKPTWDLGYGKSS</sequence>
<dbReference type="InParanoid" id="A0A5J5EIC6"/>
<keyword evidence="2" id="KW-1133">Transmembrane helix</keyword>